<evidence type="ECO:0000313" key="2">
    <source>
        <dbReference type="EMBL" id="MBM7633079.1"/>
    </source>
</evidence>
<evidence type="ECO:0000256" key="1">
    <source>
        <dbReference type="SAM" id="Phobius"/>
    </source>
</evidence>
<reference evidence="2 3" key="1">
    <citation type="submission" date="2021-01" db="EMBL/GenBank/DDBJ databases">
        <title>Genomic Encyclopedia of Type Strains, Phase IV (KMG-IV): sequencing the most valuable type-strain genomes for metagenomic binning, comparative biology and taxonomic classification.</title>
        <authorList>
            <person name="Goeker M."/>
        </authorList>
    </citation>
    <scope>NUCLEOTIDE SEQUENCE [LARGE SCALE GENOMIC DNA]</scope>
    <source>
        <strain evidence="2 3">DSM 25540</strain>
    </source>
</reference>
<protein>
    <submittedName>
        <fullName evidence="2">Gluconate 2-dehydrogenase gamma chain</fullName>
        <ecNumber evidence="2">1.1.99.3</ecNumber>
    </submittedName>
</protein>
<dbReference type="EMBL" id="JAFBEC010000006">
    <property type="protein sequence ID" value="MBM7633079.1"/>
    <property type="molecule type" value="Genomic_DNA"/>
</dbReference>
<keyword evidence="1" id="KW-0812">Transmembrane</keyword>
<dbReference type="RefSeq" id="WP_204697621.1">
    <property type="nucleotide sequence ID" value="NZ_JAFBEC010000006.1"/>
</dbReference>
<keyword evidence="1" id="KW-1133">Transmembrane helix</keyword>
<accession>A0ABS2PCC8</accession>
<feature type="transmembrane region" description="Helical" evidence="1">
    <location>
        <begin position="21"/>
        <end position="39"/>
    </location>
</feature>
<dbReference type="GO" id="GO:0033717">
    <property type="term" value="F:gluconate 2-dehydrogenase (acceptor) activity"/>
    <property type="evidence" value="ECO:0007669"/>
    <property type="project" value="UniProtKB-EC"/>
</dbReference>
<keyword evidence="3" id="KW-1185">Reference proteome</keyword>
<organism evidence="2 3">
    <name type="scientific">Geomicrobium sediminis</name>
    <dbReference type="NCBI Taxonomy" id="1347788"/>
    <lineage>
        <taxon>Bacteria</taxon>
        <taxon>Bacillati</taxon>
        <taxon>Bacillota</taxon>
        <taxon>Bacilli</taxon>
        <taxon>Bacillales</taxon>
        <taxon>Geomicrobium</taxon>
    </lineage>
</organism>
<dbReference type="InterPro" id="IPR027056">
    <property type="entry name" value="Gluconate_2DH_su3"/>
</dbReference>
<name>A0ABS2PCC8_9BACL</name>
<sequence>MADEKKPSGLTRREFIKNGSFAVGGLIGGGLIGGMLFNSSSDTSTSTSNGDHNHGNGSNDYMEARMFFKRQEDFRVLSAAVERIFPEDEVGPGAIALSVPYFIDRQLAGSWGFNAREYMDGPFEEGEDTQGTQSALLRRDAFLQGVRLIQKEAKASHDGENYFDLTEEQQDAILEKFEAGDVEMNGMSSSQFFSLLRVATLRGVYSDPVYGGNKNMDGWRMKKYPGGQMAYMDIIEDEEFHDMEPISLHEHHN</sequence>
<keyword evidence="1" id="KW-0472">Membrane</keyword>
<comment type="caution">
    <text evidence="2">The sequence shown here is derived from an EMBL/GenBank/DDBJ whole genome shotgun (WGS) entry which is preliminary data.</text>
</comment>
<gene>
    <name evidence="2" type="ORF">JOD17_002173</name>
</gene>
<proteinExistence type="predicted"/>
<keyword evidence="2" id="KW-0560">Oxidoreductase</keyword>
<dbReference type="EC" id="1.1.99.3" evidence="2"/>
<dbReference type="Pfam" id="PF13618">
    <property type="entry name" value="Gluconate_2-dh3"/>
    <property type="match status" value="1"/>
</dbReference>
<dbReference type="Proteomes" id="UP000741863">
    <property type="component" value="Unassembled WGS sequence"/>
</dbReference>
<evidence type="ECO:0000313" key="3">
    <source>
        <dbReference type="Proteomes" id="UP000741863"/>
    </source>
</evidence>